<sequence length="424" mass="47152">MILTGGVQYFRMITVVLLLTGITGAAPVEEWNRTYNVGRIYDVQETQDEGYILAAGDALVKTDAYGTEQWIRKFNRPELASREFIQVFKIEQSSDGGYILAGSKSFYGDYGAKDVAFVIKTDAYGNEQWSKTFDENIEKFYPVRGEAKSVQQTSDSGYILAESLGLDSSGYVRVIKFYSVGKIEWIKNFEKTCGEGSSVLQTPDGGYLLATCNVYKNNTGNYYNTVDALLIKLDAKGNELWNRTFGENNMIGSIQLTSDGYILAGVTDSYDSYDAWLIKTDLNGDVAWSRTFGETNSDDGFHSVQKTQDGGYILAGYTGADRTSDLIRYNSGDAWLVKVDANGNKQWDIILRGKFLHSARQTRDGGYILVGYDVPLFYGSNVWLVKVSGEPEGAAMPKKTPAFEASLFFITLISVYIKGLWRGK</sequence>
<accession>A0A062V4U7</accession>
<dbReference type="PATRIC" id="fig|1392998.3.peg.3310"/>
<dbReference type="EMBL" id="JMIY01000008">
    <property type="protein sequence ID" value="KCZ70405.1"/>
    <property type="molecule type" value="Genomic_DNA"/>
</dbReference>
<proteinExistence type="predicted"/>
<dbReference type="Proteomes" id="UP000027153">
    <property type="component" value="Unassembled WGS sequence"/>
</dbReference>
<dbReference type="PANTHER" id="PTHR42754">
    <property type="entry name" value="ENDOGLUCANASE"/>
    <property type="match status" value="1"/>
</dbReference>
<protein>
    <submittedName>
        <fullName evidence="1">Uncharacterized protein</fullName>
    </submittedName>
</protein>
<comment type="caution">
    <text evidence="1">The sequence shown here is derived from an EMBL/GenBank/DDBJ whole genome shotgun (WGS) entry which is preliminary data.</text>
</comment>
<dbReference type="SUPFAM" id="SSF82171">
    <property type="entry name" value="DPP6 N-terminal domain-like"/>
    <property type="match status" value="1"/>
</dbReference>
<dbReference type="RefSeq" id="WP_052368998.1">
    <property type="nucleotide sequence ID" value="NZ_JMIY01000008.1"/>
</dbReference>
<dbReference type="AlphaFoldDB" id="A0A062V4U7"/>
<keyword evidence="2" id="KW-1185">Reference proteome</keyword>
<evidence type="ECO:0000313" key="2">
    <source>
        <dbReference type="Proteomes" id="UP000027153"/>
    </source>
</evidence>
<name>A0A062V4U7_9EURY</name>
<dbReference type="OrthoDB" id="98274at2157"/>
<evidence type="ECO:0000313" key="1">
    <source>
        <dbReference type="EMBL" id="KCZ70405.1"/>
    </source>
</evidence>
<gene>
    <name evidence="1" type="ORF">ANME2D_03320</name>
</gene>
<dbReference type="PANTHER" id="PTHR42754:SF1">
    <property type="entry name" value="LIPOPROTEIN"/>
    <property type="match status" value="1"/>
</dbReference>
<organism evidence="1 2">
    <name type="scientific">Candidatus Methanoperedens nitratireducens</name>
    <dbReference type="NCBI Taxonomy" id="1392998"/>
    <lineage>
        <taxon>Archaea</taxon>
        <taxon>Methanobacteriati</taxon>
        <taxon>Methanobacteriota</taxon>
        <taxon>Stenosarchaea group</taxon>
        <taxon>Methanomicrobia</taxon>
        <taxon>Methanosarcinales</taxon>
        <taxon>ANME-2 cluster</taxon>
        <taxon>Candidatus Methanoperedentaceae</taxon>
        <taxon>Candidatus Methanoperedens</taxon>
    </lineage>
</organism>
<reference evidence="1 2" key="1">
    <citation type="journal article" date="2013" name="Nature">
        <title>Anaerobic oxidation of methane coupled to nitrate reduction in a novel archaeal lineage.</title>
        <authorList>
            <person name="Haroon M.F."/>
            <person name="Hu S."/>
            <person name="Shi Y."/>
            <person name="Imelfort M."/>
            <person name="Keller J."/>
            <person name="Hugenholtz P."/>
            <person name="Yuan Z."/>
            <person name="Tyson G.W."/>
        </authorList>
    </citation>
    <scope>NUCLEOTIDE SEQUENCE [LARGE SCALE GENOMIC DNA]</scope>
    <source>
        <strain evidence="1 2">ANME-2d</strain>
    </source>
</reference>